<dbReference type="InterPro" id="IPR002035">
    <property type="entry name" value="VWF_A"/>
</dbReference>
<name>A0A317N9G4_9NOCA</name>
<dbReference type="Gene3D" id="3.40.50.410">
    <property type="entry name" value="von Willebrand factor, type A domain"/>
    <property type="match status" value="1"/>
</dbReference>
<dbReference type="InterPro" id="IPR036465">
    <property type="entry name" value="vWFA_dom_sf"/>
</dbReference>
<dbReference type="AlphaFoldDB" id="A0A317N9G4"/>
<evidence type="ECO:0000259" key="1">
    <source>
        <dbReference type="PROSITE" id="PS50234"/>
    </source>
</evidence>
<dbReference type="Proteomes" id="UP000246410">
    <property type="component" value="Unassembled WGS sequence"/>
</dbReference>
<proteinExistence type="predicted"/>
<comment type="caution">
    <text evidence="2">The sequence shown here is derived from an EMBL/GenBank/DDBJ whole genome shotgun (WGS) entry which is preliminary data.</text>
</comment>
<feature type="domain" description="VWFA" evidence="1">
    <location>
        <begin position="1"/>
        <end position="175"/>
    </location>
</feature>
<dbReference type="SUPFAM" id="SSF53300">
    <property type="entry name" value="vWA-like"/>
    <property type="match status" value="1"/>
</dbReference>
<organism evidence="2 3">
    <name type="scientific">Nocardia neocaledoniensis</name>
    <dbReference type="NCBI Taxonomy" id="236511"/>
    <lineage>
        <taxon>Bacteria</taxon>
        <taxon>Bacillati</taxon>
        <taxon>Actinomycetota</taxon>
        <taxon>Actinomycetes</taxon>
        <taxon>Mycobacteriales</taxon>
        <taxon>Nocardiaceae</taxon>
        <taxon>Nocardia</taxon>
    </lineage>
</organism>
<keyword evidence="3" id="KW-1185">Reference proteome</keyword>
<dbReference type="Pfam" id="PF13519">
    <property type="entry name" value="VWA_2"/>
    <property type="match status" value="1"/>
</dbReference>
<evidence type="ECO:0000313" key="2">
    <source>
        <dbReference type="EMBL" id="PWV71563.1"/>
    </source>
</evidence>
<gene>
    <name evidence="2" type="ORF">DFR69_11047</name>
</gene>
<sequence length="199" mass="20553">MLDVSLSMEATDVAPNRLLVAQRAAKEYAVGLGPEVQLGLITFAGTAQVQVHPTTDRAPFLAAVDAVELAERTATGEALFSALATLATLDTLAGVDGRRRIILISDGKQTVPVELDAPRGAYTAADAARSANVAVSTISLGTALGVVDIPNVTGPAHRVQVPADPDSLREIAQRSGGDFWSATTQPALSAALSAMTCHR</sequence>
<dbReference type="EMBL" id="QGTL01000010">
    <property type="protein sequence ID" value="PWV71563.1"/>
    <property type="molecule type" value="Genomic_DNA"/>
</dbReference>
<dbReference type="PROSITE" id="PS50234">
    <property type="entry name" value="VWFA"/>
    <property type="match status" value="1"/>
</dbReference>
<dbReference type="SMART" id="SM00327">
    <property type="entry name" value="VWA"/>
    <property type="match status" value="1"/>
</dbReference>
<evidence type="ECO:0000313" key="3">
    <source>
        <dbReference type="Proteomes" id="UP000246410"/>
    </source>
</evidence>
<reference evidence="2 3" key="1">
    <citation type="submission" date="2018-05" db="EMBL/GenBank/DDBJ databases">
        <title>Genomic Encyclopedia of Type Strains, Phase IV (KMG-IV): sequencing the most valuable type-strain genomes for metagenomic binning, comparative biology and taxonomic classification.</title>
        <authorList>
            <person name="Goeker M."/>
        </authorList>
    </citation>
    <scope>NUCLEOTIDE SEQUENCE [LARGE SCALE GENOMIC DNA]</scope>
    <source>
        <strain evidence="2 3">DSM 44717</strain>
    </source>
</reference>
<accession>A0A317N9G4</accession>
<protein>
    <submittedName>
        <fullName evidence="2">von Willebrand factor type A domain-containing protein</fullName>
    </submittedName>
</protein>